<accession>A0A4W6G2Z8</accession>
<sequence>YPPCCLTLLLPLGAPRTAVYKFVRCNPEGGKANCVTQQSAEMEWSPDLPAKLPASTAQFCMVQYIDGMKRCGNMLCNLLKTQKILTDFLYITICYEQNNNDNLLLAINVNILTRIHFLLMLMCVSVVSSKCFLEAHLSSLY</sequence>
<evidence type="ECO:0000313" key="2">
    <source>
        <dbReference type="Proteomes" id="UP000314980"/>
    </source>
</evidence>
<dbReference type="InParanoid" id="A0A4W6G2Z8"/>
<dbReference type="STRING" id="8187.ENSLCAP00010057181"/>
<reference evidence="1" key="3">
    <citation type="submission" date="2025-09" db="UniProtKB">
        <authorList>
            <consortium name="Ensembl"/>
        </authorList>
    </citation>
    <scope>IDENTIFICATION</scope>
</reference>
<protein>
    <submittedName>
        <fullName evidence="1">Uncharacterized protein</fullName>
    </submittedName>
</protein>
<proteinExistence type="predicted"/>
<name>A0A4W6G2Z8_LATCA</name>
<organism evidence="1 2">
    <name type="scientific">Lates calcarifer</name>
    <name type="common">Barramundi</name>
    <name type="synonym">Holocentrus calcarifer</name>
    <dbReference type="NCBI Taxonomy" id="8187"/>
    <lineage>
        <taxon>Eukaryota</taxon>
        <taxon>Metazoa</taxon>
        <taxon>Chordata</taxon>
        <taxon>Craniata</taxon>
        <taxon>Vertebrata</taxon>
        <taxon>Euteleostomi</taxon>
        <taxon>Actinopterygii</taxon>
        <taxon>Neopterygii</taxon>
        <taxon>Teleostei</taxon>
        <taxon>Neoteleostei</taxon>
        <taxon>Acanthomorphata</taxon>
        <taxon>Carangaria</taxon>
        <taxon>Carangaria incertae sedis</taxon>
        <taxon>Centropomidae</taxon>
        <taxon>Lates</taxon>
    </lineage>
</organism>
<evidence type="ECO:0000313" key="1">
    <source>
        <dbReference type="Ensembl" id="ENSLCAP00010057181.1"/>
    </source>
</evidence>
<reference evidence="1" key="2">
    <citation type="submission" date="2025-08" db="UniProtKB">
        <authorList>
            <consortium name="Ensembl"/>
        </authorList>
    </citation>
    <scope>IDENTIFICATION</scope>
</reference>
<dbReference type="AlphaFoldDB" id="A0A4W6G2Z8"/>
<keyword evidence="2" id="KW-1185">Reference proteome</keyword>
<reference evidence="2" key="1">
    <citation type="submission" date="2015-09" db="EMBL/GenBank/DDBJ databases">
        <authorList>
            <person name="Sai Rama Sridatta P."/>
        </authorList>
    </citation>
    <scope>NUCLEOTIDE SEQUENCE [LARGE SCALE GENOMIC DNA]</scope>
</reference>
<dbReference type="GeneTree" id="ENSGT00940000176953"/>
<dbReference type="Proteomes" id="UP000314980">
    <property type="component" value="Unassembled WGS sequence"/>
</dbReference>
<dbReference type="Ensembl" id="ENSLCAT00010058733.1">
    <property type="protein sequence ID" value="ENSLCAP00010057181.1"/>
    <property type="gene ID" value="ENSLCAG00010026685.1"/>
</dbReference>